<dbReference type="Gene3D" id="1.10.287.110">
    <property type="entry name" value="DnaJ domain"/>
    <property type="match status" value="1"/>
</dbReference>
<name>A0A6P9DL66_PANGU</name>
<dbReference type="Proteomes" id="UP001652622">
    <property type="component" value="Unplaced"/>
</dbReference>
<dbReference type="PANTHER" id="PTHR45168:SF3">
    <property type="entry name" value="DNAJ HEAT SHOCK PROTEIN FAMILY (HSP40) MEMBER B2"/>
    <property type="match status" value="1"/>
</dbReference>
<dbReference type="PROSITE" id="PS00636">
    <property type="entry name" value="DNAJ_1"/>
    <property type="match status" value="1"/>
</dbReference>
<dbReference type="OrthoDB" id="10004495at2759"/>
<dbReference type="InParanoid" id="A0A6P9DL66"/>
<dbReference type="GO" id="GO:0051082">
    <property type="term" value="F:unfolded protein binding"/>
    <property type="evidence" value="ECO:0007669"/>
    <property type="project" value="InterPro"/>
</dbReference>
<dbReference type="InterPro" id="IPR018253">
    <property type="entry name" value="DnaJ_domain_CS"/>
</dbReference>
<dbReference type="InterPro" id="IPR043183">
    <property type="entry name" value="DNJB2/6-like"/>
</dbReference>
<protein>
    <submittedName>
        <fullName evidence="5">Sterile alpha motif domain-containing protein 13 isoform X1</fullName>
    </submittedName>
</protein>
<dbReference type="AlphaFoldDB" id="A0A6P9DL66"/>
<dbReference type="PANTHER" id="PTHR45168">
    <property type="entry name" value="DNAJ HOMOLOG SUBFAMILY B MEMBER 2"/>
    <property type="match status" value="1"/>
</dbReference>
<evidence type="ECO:0000256" key="2">
    <source>
        <dbReference type="SAM" id="MobiDB-lite"/>
    </source>
</evidence>
<proteinExistence type="predicted"/>
<dbReference type="CTD" id="148418"/>
<dbReference type="SUPFAM" id="SSF46565">
    <property type="entry name" value="Chaperone J-domain"/>
    <property type="match status" value="1"/>
</dbReference>
<accession>A0A6P9DL66</accession>
<dbReference type="InterPro" id="IPR001623">
    <property type="entry name" value="DnaJ_domain"/>
</dbReference>
<keyword evidence="4" id="KW-1185">Reference proteome</keyword>
<evidence type="ECO:0000256" key="1">
    <source>
        <dbReference type="ARBA" id="ARBA00023186"/>
    </source>
</evidence>
<evidence type="ECO:0000259" key="3">
    <source>
        <dbReference type="PROSITE" id="PS50076"/>
    </source>
</evidence>
<dbReference type="OMA" id="GREREWH"/>
<dbReference type="Pfam" id="PF00226">
    <property type="entry name" value="DnaJ"/>
    <property type="match status" value="1"/>
</dbReference>
<dbReference type="KEGG" id="pgut:117677129"/>
<dbReference type="RefSeq" id="XP_034292991.1">
    <property type="nucleotide sequence ID" value="XM_034437100.2"/>
</dbReference>
<dbReference type="SMART" id="SM00271">
    <property type="entry name" value="DnaJ"/>
    <property type="match status" value="1"/>
</dbReference>
<feature type="compositionally biased region" description="Basic and acidic residues" evidence="2">
    <location>
        <begin position="92"/>
        <end position="104"/>
    </location>
</feature>
<dbReference type="GO" id="GO:0030544">
    <property type="term" value="F:Hsp70 protein binding"/>
    <property type="evidence" value="ECO:0007669"/>
    <property type="project" value="InterPro"/>
</dbReference>
<feature type="region of interest" description="Disordered" evidence="2">
    <location>
        <begin position="60"/>
        <end position="104"/>
    </location>
</feature>
<reference evidence="5" key="1">
    <citation type="submission" date="2025-08" db="UniProtKB">
        <authorList>
            <consortium name="RefSeq"/>
        </authorList>
    </citation>
    <scope>IDENTIFICATION</scope>
    <source>
        <tissue evidence="5">Blood</tissue>
    </source>
</reference>
<feature type="compositionally biased region" description="Basic and acidic residues" evidence="2">
    <location>
        <begin position="60"/>
        <end position="69"/>
    </location>
</feature>
<sequence>MVNYYEVLGVSRSASADDIKKAYRQLALKVHPDKNPGNQEAAEKKFVEISKAYEVLSDTKKRDAYDQSSKKKLNEKKPAGGQGRVGNVQRSGHGDKGRRTRQADPEFSFFGPELNIQMGMDSFSQDIFDNLFEDFSGLRLNPRRCRSKTDRSFSVSITGVSPIVGTGFTSFGSNIPGSCSRSSITSLNRGKTGKFRSIITTSKIVGGKKIITKRTIVNGKERVEKDEEPICH</sequence>
<gene>
    <name evidence="5" type="primary">SAMD13</name>
</gene>
<dbReference type="PROSITE" id="PS50076">
    <property type="entry name" value="DNAJ_2"/>
    <property type="match status" value="1"/>
</dbReference>
<feature type="domain" description="J" evidence="3">
    <location>
        <begin position="3"/>
        <end position="69"/>
    </location>
</feature>
<dbReference type="GeneID" id="117677129"/>
<evidence type="ECO:0000313" key="5">
    <source>
        <dbReference type="RefSeq" id="XP_034292991.1"/>
    </source>
</evidence>
<dbReference type="CDD" id="cd06257">
    <property type="entry name" value="DnaJ"/>
    <property type="match status" value="1"/>
</dbReference>
<keyword evidence="1" id="KW-0143">Chaperone</keyword>
<evidence type="ECO:0000313" key="4">
    <source>
        <dbReference type="Proteomes" id="UP001652622"/>
    </source>
</evidence>
<dbReference type="PRINTS" id="PR00625">
    <property type="entry name" value="JDOMAIN"/>
</dbReference>
<organism evidence="4 5">
    <name type="scientific">Pantherophis guttatus</name>
    <name type="common">Corn snake</name>
    <name type="synonym">Elaphe guttata</name>
    <dbReference type="NCBI Taxonomy" id="94885"/>
    <lineage>
        <taxon>Eukaryota</taxon>
        <taxon>Metazoa</taxon>
        <taxon>Chordata</taxon>
        <taxon>Craniata</taxon>
        <taxon>Vertebrata</taxon>
        <taxon>Euteleostomi</taxon>
        <taxon>Lepidosauria</taxon>
        <taxon>Squamata</taxon>
        <taxon>Bifurcata</taxon>
        <taxon>Unidentata</taxon>
        <taxon>Episquamata</taxon>
        <taxon>Toxicofera</taxon>
        <taxon>Serpentes</taxon>
        <taxon>Colubroidea</taxon>
        <taxon>Colubridae</taxon>
        <taxon>Colubrinae</taxon>
        <taxon>Pantherophis</taxon>
    </lineage>
</organism>
<dbReference type="InterPro" id="IPR036869">
    <property type="entry name" value="J_dom_sf"/>
</dbReference>